<proteinExistence type="predicted"/>
<keyword evidence="1" id="KW-1133">Transmembrane helix</keyword>
<gene>
    <name evidence="2" type="ORF">NS334_01610</name>
</gene>
<name>A0A147I9J6_9SPHN</name>
<keyword evidence="1" id="KW-0812">Transmembrane</keyword>
<dbReference type="AlphaFoldDB" id="A0A147I9J6"/>
<keyword evidence="1" id="KW-0472">Membrane</keyword>
<comment type="caution">
    <text evidence="2">The sequence shown here is derived from an EMBL/GenBank/DDBJ whole genome shotgun (WGS) entry which is preliminary data.</text>
</comment>
<keyword evidence="3" id="KW-1185">Reference proteome</keyword>
<accession>A0A147I9J6</accession>
<dbReference type="Proteomes" id="UP000074310">
    <property type="component" value="Unassembled WGS sequence"/>
</dbReference>
<feature type="transmembrane region" description="Helical" evidence="1">
    <location>
        <begin position="87"/>
        <end position="106"/>
    </location>
</feature>
<evidence type="ECO:0000256" key="1">
    <source>
        <dbReference type="SAM" id="Phobius"/>
    </source>
</evidence>
<evidence type="ECO:0000313" key="2">
    <source>
        <dbReference type="EMBL" id="KTT76130.1"/>
    </source>
</evidence>
<reference evidence="2 3" key="1">
    <citation type="journal article" date="2016" name="Front. Microbiol.">
        <title>Genomic Resource of Rice Seed Associated Bacteria.</title>
        <authorList>
            <person name="Midha S."/>
            <person name="Bansal K."/>
            <person name="Sharma S."/>
            <person name="Kumar N."/>
            <person name="Patil P.P."/>
            <person name="Chaudhry V."/>
            <person name="Patil P.B."/>
        </authorList>
    </citation>
    <scope>NUCLEOTIDE SEQUENCE [LARGE SCALE GENOMIC DNA]</scope>
    <source>
        <strain evidence="2 3">NS334</strain>
    </source>
</reference>
<evidence type="ECO:0008006" key="4">
    <source>
        <dbReference type="Google" id="ProtNLM"/>
    </source>
</evidence>
<evidence type="ECO:0000313" key="3">
    <source>
        <dbReference type="Proteomes" id="UP000074310"/>
    </source>
</evidence>
<protein>
    <recommendedName>
        <fullName evidence="4">Iron transporter</fullName>
    </recommendedName>
</protein>
<dbReference type="EMBL" id="LDTB01000004">
    <property type="protein sequence ID" value="KTT76130.1"/>
    <property type="molecule type" value="Genomic_DNA"/>
</dbReference>
<organism evidence="2 3">
    <name type="scientific">Sphingomonas endophytica</name>
    <dbReference type="NCBI Taxonomy" id="869719"/>
    <lineage>
        <taxon>Bacteria</taxon>
        <taxon>Pseudomonadati</taxon>
        <taxon>Pseudomonadota</taxon>
        <taxon>Alphaproteobacteria</taxon>
        <taxon>Sphingomonadales</taxon>
        <taxon>Sphingomonadaceae</taxon>
        <taxon>Sphingomonas</taxon>
    </lineage>
</organism>
<sequence length="109" mass="12087">MLMQRADKPLMPARRRWQIRRSAWAMLARCLTALVGGYVAMATVATLSARLLPIARVEATVWGVIPAFLFYALLSLWCFHEPRLARVVGVVWGTAIVAGAAIWLLGVRP</sequence>
<dbReference type="PATRIC" id="fig|869719.3.peg.1993"/>
<feature type="transmembrane region" description="Helical" evidence="1">
    <location>
        <begin position="59"/>
        <end position="80"/>
    </location>
</feature>